<dbReference type="Gene3D" id="1.10.730.10">
    <property type="entry name" value="Isoleucyl-tRNA Synthetase, Domain 1"/>
    <property type="match status" value="1"/>
</dbReference>
<evidence type="ECO:0000256" key="6">
    <source>
        <dbReference type="ARBA" id="ARBA00022840"/>
    </source>
</evidence>
<dbReference type="InterPro" id="IPR015413">
    <property type="entry name" value="Methionyl/Leucyl_tRNA_Synth"/>
</dbReference>
<dbReference type="CDD" id="cd00814">
    <property type="entry name" value="MetRS_core"/>
    <property type="match status" value="1"/>
</dbReference>
<dbReference type="GO" id="GO:0004825">
    <property type="term" value="F:methionine-tRNA ligase activity"/>
    <property type="evidence" value="ECO:0007669"/>
    <property type="project" value="UniProtKB-EC"/>
</dbReference>
<feature type="domain" description="Methionyl/Valyl/Leucyl/Isoleucyl-tRNA synthetase anticodon-binding" evidence="12">
    <location>
        <begin position="401"/>
        <end position="491"/>
    </location>
</feature>
<evidence type="ECO:0000259" key="12">
    <source>
        <dbReference type="Pfam" id="PF08264"/>
    </source>
</evidence>
<comment type="caution">
    <text evidence="14">The sequence shown here is derived from an EMBL/GenBank/DDBJ whole genome shotgun (WGS) entry which is preliminary data.</text>
</comment>
<dbReference type="Gene3D" id="3.40.50.620">
    <property type="entry name" value="HUPs"/>
    <property type="match status" value="1"/>
</dbReference>
<dbReference type="Gene3D" id="2.170.220.10">
    <property type="match status" value="1"/>
</dbReference>
<proteinExistence type="inferred from homology"/>
<dbReference type="AlphaFoldDB" id="A0A2H0WBK7"/>
<evidence type="ECO:0000256" key="3">
    <source>
        <dbReference type="ARBA" id="ARBA00018753"/>
    </source>
</evidence>
<dbReference type="NCBIfam" id="TIGR00398">
    <property type="entry name" value="metG"/>
    <property type="match status" value="1"/>
</dbReference>
<dbReference type="FunFam" id="2.170.220.10:FF:000001">
    <property type="entry name" value="methionine--tRNA ligase, mitochondrial"/>
    <property type="match status" value="1"/>
</dbReference>
<feature type="domain" description="Methionyl/Leucyl tRNA synthetase" evidence="13">
    <location>
        <begin position="153"/>
        <end position="365"/>
    </location>
</feature>
<evidence type="ECO:0000259" key="13">
    <source>
        <dbReference type="Pfam" id="PF09334"/>
    </source>
</evidence>
<dbReference type="EC" id="6.1.1.10" evidence="2"/>
<dbReference type="SUPFAM" id="SSF47323">
    <property type="entry name" value="Anticodon-binding domain of a subclass of class I aminoacyl-tRNA synthetases"/>
    <property type="match status" value="1"/>
</dbReference>
<dbReference type="InterPro" id="IPR014758">
    <property type="entry name" value="Met-tRNA_synth"/>
</dbReference>
<evidence type="ECO:0000256" key="8">
    <source>
        <dbReference type="ARBA" id="ARBA00023146"/>
    </source>
</evidence>
<protein>
    <recommendedName>
        <fullName evidence="3">Methionine--tRNA ligase</fullName>
        <ecNumber evidence="2">6.1.1.10</ecNumber>
    </recommendedName>
    <alternativeName>
        <fullName evidence="9">Methionyl-tRNA synthetase</fullName>
    </alternativeName>
</protein>
<dbReference type="InterPro" id="IPR013155">
    <property type="entry name" value="M/V/L/I-tRNA-synth_anticd-bd"/>
</dbReference>
<dbReference type="InterPro" id="IPR041872">
    <property type="entry name" value="Anticodon_Met"/>
</dbReference>
<keyword evidence="8 11" id="KW-0030">Aminoacyl-tRNA synthetase</keyword>
<evidence type="ECO:0000256" key="7">
    <source>
        <dbReference type="ARBA" id="ARBA00022917"/>
    </source>
</evidence>
<dbReference type="GO" id="GO:0005524">
    <property type="term" value="F:ATP binding"/>
    <property type="evidence" value="ECO:0007669"/>
    <property type="project" value="UniProtKB-KW"/>
</dbReference>
<evidence type="ECO:0000256" key="1">
    <source>
        <dbReference type="ARBA" id="ARBA00003314"/>
    </source>
</evidence>
<name>A0A2H0WBK7_9BACT</name>
<keyword evidence="5 11" id="KW-0547">Nucleotide-binding</keyword>
<dbReference type="InterPro" id="IPR023457">
    <property type="entry name" value="Met-tRNA_synth_2"/>
</dbReference>
<dbReference type="GO" id="GO:0006431">
    <property type="term" value="P:methionyl-tRNA aminoacylation"/>
    <property type="evidence" value="ECO:0007669"/>
    <property type="project" value="InterPro"/>
</dbReference>
<evidence type="ECO:0000313" key="14">
    <source>
        <dbReference type="EMBL" id="PIS09289.1"/>
    </source>
</evidence>
<dbReference type="InterPro" id="IPR033911">
    <property type="entry name" value="MetRS_core"/>
</dbReference>
<dbReference type="CDD" id="cd07957">
    <property type="entry name" value="Anticodon_Ia_Met"/>
    <property type="match status" value="1"/>
</dbReference>
<reference evidence="15" key="1">
    <citation type="submission" date="2017-09" db="EMBL/GenBank/DDBJ databases">
        <title>Depth-based differentiation of microbial function through sediment-hosted aquifers and enrichment of novel symbionts in the deep terrestrial subsurface.</title>
        <authorList>
            <person name="Probst A.J."/>
            <person name="Ladd B."/>
            <person name="Jarett J.K."/>
            <person name="Geller-Mcgrath D.E."/>
            <person name="Sieber C.M.K."/>
            <person name="Emerson J.B."/>
            <person name="Anantharaman K."/>
            <person name="Thomas B.C."/>
            <person name="Malmstrom R."/>
            <person name="Stieglmeier M."/>
            <person name="Klingl A."/>
            <person name="Woyke T."/>
            <person name="Ryan C.M."/>
            <person name="Banfield J.F."/>
        </authorList>
    </citation>
    <scope>NUCLEOTIDE SEQUENCE [LARGE SCALE GENOMIC DNA]</scope>
</reference>
<dbReference type="EMBL" id="PEZT01000012">
    <property type="protein sequence ID" value="PIS09289.1"/>
    <property type="molecule type" value="Genomic_DNA"/>
</dbReference>
<feature type="domain" description="Methionyl/Leucyl tRNA synthetase" evidence="13">
    <location>
        <begin position="8"/>
        <end position="146"/>
    </location>
</feature>
<organism evidence="14 15">
    <name type="scientific">Candidatus Beckwithbacteria bacterium CG10_big_fil_rev_8_21_14_0_10_34_10</name>
    <dbReference type="NCBI Taxonomy" id="1974495"/>
    <lineage>
        <taxon>Bacteria</taxon>
        <taxon>Candidatus Beckwithiibacteriota</taxon>
    </lineage>
</organism>
<evidence type="ECO:0000256" key="10">
    <source>
        <dbReference type="ARBA" id="ARBA00047364"/>
    </source>
</evidence>
<dbReference type="PANTHER" id="PTHR43326">
    <property type="entry name" value="METHIONYL-TRNA SYNTHETASE"/>
    <property type="match status" value="1"/>
</dbReference>
<dbReference type="Proteomes" id="UP000230093">
    <property type="component" value="Unassembled WGS sequence"/>
</dbReference>
<dbReference type="PRINTS" id="PR01041">
    <property type="entry name" value="TRNASYNTHMET"/>
</dbReference>
<accession>A0A2H0WBK7</accession>
<keyword evidence="6 11" id="KW-0067">ATP-binding</keyword>
<keyword evidence="4 11" id="KW-0436">Ligase</keyword>
<evidence type="ECO:0000256" key="2">
    <source>
        <dbReference type="ARBA" id="ARBA00012838"/>
    </source>
</evidence>
<dbReference type="Pfam" id="PF08264">
    <property type="entry name" value="Anticodon_1"/>
    <property type="match status" value="1"/>
</dbReference>
<dbReference type="Pfam" id="PF09334">
    <property type="entry name" value="tRNA-synt_1g"/>
    <property type="match status" value="2"/>
</dbReference>
<evidence type="ECO:0000256" key="11">
    <source>
        <dbReference type="RuleBase" id="RU363039"/>
    </source>
</evidence>
<evidence type="ECO:0000256" key="5">
    <source>
        <dbReference type="ARBA" id="ARBA00022741"/>
    </source>
</evidence>
<comment type="catalytic activity">
    <reaction evidence="10">
        <text>tRNA(Met) + L-methionine + ATP = L-methionyl-tRNA(Met) + AMP + diphosphate</text>
        <dbReference type="Rhea" id="RHEA:13481"/>
        <dbReference type="Rhea" id="RHEA-COMP:9667"/>
        <dbReference type="Rhea" id="RHEA-COMP:9698"/>
        <dbReference type="ChEBI" id="CHEBI:30616"/>
        <dbReference type="ChEBI" id="CHEBI:33019"/>
        <dbReference type="ChEBI" id="CHEBI:57844"/>
        <dbReference type="ChEBI" id="CHEBI:78442"/>
        <dbReference type="ChEBI" id="CHEBI:78530"/>
        <dbReference type="ChEBI" id="CHEBI:456215"/>
        <dbReference type="EC" id="6.1.1.10"/>
    </reaction>
</comment>
<evidence type="ECO:0000256" key="4">
    <source>
        <dbReference type="ARBA" id="ARBA00022598"/>
    </source>
</evidence>
<keyword evidence="7 11" id="KW-0648">Protein biosynthesis</keyword>
<evidence type="ECO:0000313" key="15">
    <source>
        <dbReference type="Proteomes" id="UP000230093"/>
    </source>
</evidence>
<comment type="similarity">
    <text evidence="11">Belongs to the class-I aminoacyl-tRNA synthetase family.</text>
</comment>
<gene>
    <name evidence="14" type="ORF">COT75_02170</name>
</gene>
<comment type="function">
    <text evidence="1">Is required not only for elongation of protein synthesis but also for the initiation of all mRNA translation through initiator tRNA(fMet) aminoacylation.</text>
</comment>
<dbReference type="InterPro" id="IPR014729">
    <property type="entry name" value="Rossmann-like_a/b/a_fold"/>
</dbReference>
<sequence>MLVMEKFYITTAIPYVNASPHAGFALEIIQADLIARYYRLLGKKVYFLTGTDENALKNVQAAEAEGIKTEKLVNKYAIQFKALKEALNLAFDDFIRTTEKRHIKGAQKLWLACKKDIYKKNYQGWYCVGCEEFKTKKDLEKGKCPEHPNRKLELVKEENYFFKLSQYQDKLYQLIKNDRLKITPQERKNEVLSFIKSGLKDFSISRSIKRAKGWGIPVPNDSSQIIYVWFDALINYITALGYANNKELFQEFWLKNKNILHCIGKGIIRFHAVYWPAMLLSANLPLPSQELVHGYLTSEGQKMSKSLGNIVNPIKLVKKYGTDALRYYLLKEIPPTKDGDFNIKHFEEVYNADLANGLGNLVSRILAMVKKYCHSQIPKIDSDPEKHPLRISTKIYNWKNAYKNRDKALKNYKFNEALISIWKYITTADKYIDENKPWELAKKDKNKLNYILYGLLDSLHQLAWMLYPFLPDTSLKIAKTLQIKELLVKNPNSKNSWINIKPGTKIKIPTKPLFPRV</sequence>
<dbReference type="SUPFAM" id="SSF52374">
    <property type="entry name" value="Nucleotidylyl transferase"/>
    <property type="match status" value="1"/>
</dbReference>
<dbReference type="InterPro" id="IPR009080">
    <property type="entry name" value="tRNAsynth_Ia_anticodon-bd"/>
</dbReference>
<evidence type="ECO:0000256" key="9">
    <source>
        <dbReference type="ARBA" id="ARBA00030904"/>
    </source>
</evidence>
<dbReference type="PANTHER" id="PTHR43326:SF1">
    <property type="entry name" value="METHIONINE--TRNA LIGASE, MITOCHONDRIAL"/>
    <property type="match status" value="1"/>
</dbReference>